<dbReference type="PANTHER" id="PTHR30293:SF0">
    <property type="entry name" value="NITROGEN ASSIMILATION REGULATORY PROTEIN NAC"/>
    <property type="match status" value="1"/>
</dbReference>
<evidence type="ECO:0000313" key="11">
    <source>
        <dbReference type="Proteomes" id="UP000291866"/>
    </source>
</evidence>
<dbReference type="InterPro" id="IPR000847">
    <property type="entry name" value="LysR_HTH_N"/>
</dbReference>
<comment type="caution">
    <text evidence="10">The sequence shown here is derived from an EMBL/GenBank/DDBJ whole genome shotgun (WGS) entry which is preliminary data.</text>
</comment>
<comment type="function">
    <text evidence="6">Transcriptional regulator of the ttuABCDE tartrate utilization operon.</text>
</comment>
<comment type="similarity">
    <text evidence="1">Belongs to the LysR transcriptional regulatory family.</text>
</comment>
<evidence type="ECO:0000256" key="5">
    <source>
        <dbReference type="ARBA" id="ARBA00023163"/>
    </source>
</evidence>
<dbReference type="AlphaFoldDB" id="A0A8G2IQN0"/>
<reference evidence="10 11" key="1">
    <citation type="submission" date="2019-02" db="EMBL/GenBank/DDBJ databases">
        <title>The competitiveness to form nodules shapes the capacities of Rhizobium leguminosarum sv viciae communities to promote symbiosis with specific hosts.</title>
        <authorList>
            <person name="Boivin S."/>
            <person name="Lepetit M."/>
        </authorList>
    </citation>
    <scope>NUCLEOTIDE SEQUENCE [LARGE SCALE GENOMIC DNA]</scope>
    <source>
        <strain evidence="10 11">SPF4F3</strain>
    </source>
</reference>
<dbReference type="EMBL" id="SJLU01000037">
    <property type="protein sequence ID" value="TBX84976.1"/>
    <property type="molecule type" value="Genomic_DNA"/>
</dbReference>
<dbReference type="GO" id="GO:0003677">
    <property type="term" value="F:DNA binding"/>
    <property type="evidence" value="ECO:0007669"/>
    <property type="project" value="UniProtKB-KW"/>
</dbReference>
<dbReference type="GO" id="GO:2000142">
    <property type="term" value="P:regulation of DNA-templated transcription initiation"/>
    <property type="evidence" value="ECO:0007669"/>
    <property type="project" value="TreeGrafter"/>
</dbReference>
<dbReference type="GO" id="GO:0003700">
    <property type="term" value="F:DNA-binding transcription factor activity"/>
    <property type="evidence" value="ECO:0007669"/>
    <property type="project" value="InterPro"/>
</dbReference>
<keyword evidence="4" id="KW-0010">Activator</keyword>
<evidence type="ECO:0000256" key="8">
    <source>
        <dbReference type="ARBA" id="ARBA00083243"/>
    </source>
</evidence>
<evidence type="ECO:0000259" key="9">
    <source>
        <dbReference type="PROSITE" id="PS50931"/>
    </source>
</evidence>
<evidence type="ECO:0000256" key="4">
    <source>
        <dbReference type="ARBA" id="ARBA00023159"/>
    </source>
</evidence>
<dbReference type="Pfam" id="PF00126">
    <property type="entry name" value="HTH_1"/>
    <property type="match status" value="1"/>
</dbReference>
<dbReference type="InterPro" id="IPR036388">
    <property type="entry name" value="WH-like_DNA-bd_sf"/>
</dbReference>
<evidence type="ECO:0000256" key="3">
    <source>
        <dbReference type="ARBA" id="ARBA00023125"/>
    </source>
</evidence>
<dbReference type="Gene3D" id="1.10.10.10">
    <property type="entry name" value="Winged helix-like DNA-binding domain superfamily/Winged helix DNA-binding domain"/>
    <property type="match status" value="1"/>
</dbReference>
<sequence length="306" mass="34293">MDIRQLAYFVRVAELGSFSRASAFLHIAQPALSRQVRNLETELKERLLLRNGRGVELTEAGERLLDNARGILRQIERTYEDIENSRTGKSGKVGIGLPATISTAIATALIRKLREELSDAQVMLVHGRSNQLQEWILSGRLDMAIMYDAPSSPMLEIHDLVDENLYLIGRDDAFKDDKPVHLESLADMPMVIACRPNSTRVLLDSELARLGQKLNIVFELDPLDTMFDLVRDGYGYTVASIRTLASKGPSARQRLALRKIVGPELILSVQLVQPARRLSNRLHEAAFRILRNLSMELLATEQPSVS</sequence>
<evidence type="ECO:0000256" key="7">
    <source>
        <dbReference type="ARBA" id="ARBA00067332"/>
    </source>
</evidence>
<proteinExistence type="inferred from homology"/>
<protein>
    <recommendedName>
        <fullName evidence="7">HTH-type transcriptional regulator TtuA</fullName>
    </recommendedName>
    <alternativeName>
        <fullName evidence="8">Tartrate utilization transcriptional regulator</fullName>
    </alternativeName>
</protein>
<keyword evidence="5" id="KW-0804">Transcription</keyword>
<evidence type="ECO:0000256" key="2">
    <source>
        <dbReference type="ARBA" id="ARBA00023015"/>
    </source>
</evidence>
<dbReference type="Pfam" id="PF03466">
    <property type="entry name" value="LysR_substrate"/>
    <property type="match status" value="1"/>
</dbReference>
<accession>A0A8G2IQN0</accession>
<dbReference type="PANTHER" id="PTHR30293">
    <property type="entry name" value="TRANSCRIPTIONAL REGULATORY PROTEIN NAC-RELATED"/>
    <property type="match status" value="1"/>
</dbReference>
<dbReference type="InterPro" id="IPR005119">
    <property type="entry name" value="LysR_subst-bd"/>
</dbReference>
<dbReference type="SUPFAM" id="SSF46785">
    <property type="entry name" value="Winged helix' DNA-binding domain"/>
    <property type="match status" value="1"/>
</dbReference>
<evidence type="ECO:0000313" key="10">
    <source>
        <dbReference type="EMBL" id="TBX84976.1"/>
    </source>
</evidence>
<organism evidence="10 11">
    <name type="scientific">Rhizobium leguminosarum bv. viciae</name>
    <dbReference type="NCBI Taxonomy" id="387"/>
    <lineage>
        <taxon>Bacteria</taxon>
        <taxon>Pseudomonadati</taxon>
        <taxon>Pseudomonadota</taxon>
        <taxon>Alphaproteobacteria</taxon>
        <taxon>Hyphomicrobiales</taxon>
        <taxon>Rhizobiaceae</taxon>
        <taxon>Rhizobium/Agrobacterium group</taxon>
        <taxon>Rhizobium</taxon>
    </lineage>
</organism>
<gene>
    <name evidence="10" type="ORF">E0H31_35855</name>
</gene>
<keyword evidence="2" id="KW-0805">Transcription regulation</keyword>
<dbReference type="Gene3D" id="3.40.190.10">
    <property type="entry name" value="Periplasmic binding protein-like II"/>
    <property type="match status" value="2"/>
</dbReference>
<dbReference type="PROSITE" id="PS50931">
    <property type="entry name" value="HTH_LYSR"/>
    <property type="match status" value="1"/>
</dbReference>
<keyword evidence="3" id="KW-0238">DNA-binding</keyword>
<name>A0A8G2IQN0_RHILV</name>
<dbReference type="FunFam" id="1.10.10.10:FF:000001">
    <property type="entry name" value="LysR family transcriptional regulator"/>
    <property type="match status" value="1"/>
</dbReference>
<evidence type="ECO:0000256" key="6">
    <source>
        <dbReference type="ARBA" id="ARBA00054626"/>
    </source>
</evidence>
<dbReference type="SUPFAM" id="SSF53850">
    <property type="entry name" value="Periplasmic binding protein-like II"/>
    <property type="match status" value="1"/>
</dbReference>
<dbReference type="RefSeq" id="WP_130814928.1">
    <property type="nucleotide sequence ID" value="NZ_SJLU01000037.1"/>
</dbReference>
<feature type="domain" description="HTH lysR-type" evidence="9">
    <location>
        <begin position="1"/>
        <end position="58"/>
    </location>
</feature>
<dbReference type="InterPro" id="IPR036390">
    <property type="entry name" value="WH_DNA-bd_sf"/>
</dbReference>
<dbReference type="Proteomes" id="UP000291866">
    <property type="component" value="Unassembled WGS sequence"/>
</dbReference>
<dbReference type="PRINTS" id="PR00039">
    <property type="entry name" value="HTHLYSR"/>
</dbReference>
<evidence type="ECO:0000256" key="1">
    <source>
        <dbReference type="ARBA" id="ARBA00009437"/>
    </source>
</evidence>